<keyword evidence="3" id="KW-1185">Reference proteome</keyword>
<reference evidence="2" key="1">
    <citation type="submission" date="2020-10" db="EMBL/GenBank/DDBJ databases">
        <title>Chromosome-scale genome assembly of the Allis shad, Alosa alosa.</title>
        <authorList>
            <person name="Margot Z."/>
            <person name="Christophe K."/>
            <person name="Cabau C."/>
            <person name="Louis A."/>
            <person name="Berthelot C."/>
            <person name="Parey E."/>
            <person name="Roest Crollius H."/>
            <person name="Montfort J."/>
            <person name="Robinson-Rechavi M."/>
            <person name="Bucao C."/>
            <person name="Bouchez O."/>
            <person name="Gislard M."/>
            <person name="Lluch J."/>
            <person name="Milhes M."/>
            <person name="Lampietro C."/>
            <person name="Lopez Roques C."/>
            <person name="Donnadieu C."/>
            <person name="Braasch I."/>
            <person name="Desvignes T."/>
            <person name="Postlethwait J."/>
            <person name="Bobe J."/>
            <person name="Guiguen Y."/>
        </authorList>
    </citation>
    <scope>NUCLEOTIDE SEQUENCE</scope>
    <source>
        <strain evidence="2">M-15738</strain>
        <tissue evidence="2">Blood</tissue>
    </source>
</reference>
<dbReference type="AlphaFoldDB" id="A0AAV6H769"/>
<proteinExistence type="predicted"/>
<gene>
    <name evidence="2" type="ORF">AALO_G00049680</name>
</gene>
<accession>A0AAV6H769</accession>
<dbReference type="PROSITE" id="PS51886">
    <property type="entry name" value="TLDC"/>
    <property type="match status" value="1"/>
</dbReference>
<dbReference type="InterPro" id="IPR006571">
    <property type="entry name" value="TLDc_dom"/>
</dbReference>
<protein>
    <recommendedName>
        <fullName evidence="1">TLDc domain-containing protein</fullName>
    </recommendedName>
</protein>
<evidence type="ECO:0000313" key="3">
    <source>
        <dbReference type="Proteomes" id="UP000823561"/>
    </source>
</evidence>
<dbReference type="GO" id="GO:0005634">
    <property type="term" value="C:nucleus"/>
    <property type="evidence" value="ECO:0007669"/>
    <property type="project" value="TreeGrafter"/>
</dbReference>
<dbReference type="PANTHER" id="PTHR23354">
    <property type="entry name" value="NUCLEOLAR PROTEIN 7/ESTROGEN RECEPTOR COACTIVATOR-RELATED"/>
    <property type="match status" value="1"/>
</dbReference>
<dbReference type="Proteomes" id="UP000823561">
    <property type="component" value="Chromosome 4"/>
</dbReference>
<dbReference type="PANTHER" id="PTHR23354:SF65">
    <property type="entry name" value="TLD DOMAIN-CONTAINING PROTEIN 2"/>
    <property type="match status" value="1"/>
</dbReference>
<comment type="caution">
    <text evidence="2">The sequence shown here is derived from an EMBL/GenBank/DDBJ whole genome shotgun (WGS) entry which is preliminary data.</text>
</comment>
<evidence type="ECO:0000313" key="2">
    <source>
        <dbReference type="EMBL" id="KAG5281866.1"/>
    </source>
</evidence>
<feature type="domain" description="TLDc" evidence="1">
    <location>
        <begin position="78"/>
        <end position="239"/>
    </location>
</feature>
<sequence length="239" mass="27226">MCPNRTVNLFREVKAPSYRLVRGDNDDDGDEDFHILELDDMERLQGSLESASSPWDSAHQPGQNRATSFEITVADQSQLFRIDHIQQISRHLPVALTVCKWSLVYSTNRHGRSLGTLYRNMGKWDCCMLIFIRDNRGQVFGAFCTSPLKVSSSFYGTGQGFLFSFAPYLQVYRWTYANSYFIKGGKEFLAFGGGGGRFGLWLCGDLIRGRSQRCETFDNDLLSSTEDFFIDELEVWALV</sequence>
<organism evidence="2 3">
    <name type="scientific">Alosa alosa</name>
    <name type="common">allis shad</name>
    <dbReference type="NCBI Taxonomy" id="278164"/>
    <lineage>
        <taxon>Eukaryota</taxon>
        <taxon>Metazoa</taxon>
        <taxon>Chordata</taxon>
        <taxon>Craniata</taxon>
        <taxon>Vertebrata</taxon>
        <taxon>Euteleostomi</taxon>
        <taxon>Actinopterygii</taxon>
        <taxon>Neopterygii</taxon>
        <taxon>Teleostei</taxon>
        <taxon>Clupei</taxon>
        <taxon>Clupeiformes</taxon>
        <taxon>Clupeoidei</taxon>
        <taxon>Clupeidae</taxon>
        <taxon>Alosa</taxon>
    </lineage>
</organism>
<evidence type="ECO:0000259" key="1">
    <source>
        <dbReference type="PROSITE" id="PS51886"/>
    </source>
</evidence>
<dbReference type="GO" id="GO:0006979">
    <property type="term" value="P:response to oxidative stress"/>
    <property type="evidence" value="ECO:0007669"/>
    <property type="project" value="TreeGrafter"/>
</dbReference>
<dbReference type="SMART" id="SM00584">
    <property type="entry name" value="TLDc"/>
    <property type="match status" value="1"/>
</dbReference>
<dbReference type="EMBL" id="JADWDJ010000004">
    <property type="protein sequence ID" value="KAG5281866.1"/>
    <property type="molecule type" value="Genomic_DNA"/>
</dbReference>
<dbReference type="Pfam" id="PF07534">
    <property type="entry name" value="TLD"/>
    <property type="match status" value="1"/>
</dbReference>
<name>A0AAV6H769_9TELE</name>